<dbReference type="InterPro" id="IPR016123">
    <property type="entry name" value="Mog1/PsbP_a/b/a-sand"/>
</dbReference>
<sequence>MAYRIDEGSLATPTVWQDQSINVLMPKDARVQGTSLVIARDRLALGLTFQDYVIQQRQSFAAQLAGFELIADTGGQIDGHEAHFLEMTWRSDGKPIHQVVAMVLHRDNAILNFTGSIPGGPEPESRNALVAAITSFTFATA</sequence>
<organism evidence="1 2">
    <name type="scientific">Sphingomonas paucimobilis NBRC 13935</name>
    <dbReference type="NCBI Taxonomy" id="1219050"/>
    <lineage>
        <taxon>Bacteria</taxon>
        <taxon>Pseudomonadati</taxon>
        <taxon>Pseudomonadota</taxon>
        <taxon>Alphaproteobacteria</taxon>
        <taxon>Sphingomonadales</taxon>
        <taxon>Sphingomonadaceae</taxon>
        <taxon>Sphingomonas</taxon>
    </lineage>
</organism>
<comment type="caution">
    <text evidence="1">The sequence shown here is derived from an EMBL/GenBank/DDBJ whole genome shotgun (WGS) entry which is preliminary data.</text>
</comment>
<evidence type="ECO:0000313" key="1">
    <source>
        <dbReference type="EMBL" id="GAN15647.1"/>
    </source>
</evidence>
<dbReference type="Gene3D" id="3.40.1000.10">
    <property type="entry name" value="Mog1/PsbP, alpha/beta/alpha sandwich"/>
    <property type="match status" value="1"/>
</dbReference>
<evidence type="ECO:0000313" key="2">
    <source>
        <dbReference type="Proteomes" id="UP000032025"/>
    </source>
</evidence>
<dbReference type="InterPro" id="IPR014894">
    <property type="entry name" value="DcrB/EagT6"/>
</dbReference>
<proteinExistence type="predicted"/>
<dbReference type="GeneID" id="78529524"/>
<gene>
    <name evidence="1" type="ORF">SP6_62_00240</name>
</gene>
<dbReference type="RefSeq" id="WP_053003314.1">
    <property type="nucleotide sequence ID" value="NZ_BBJS01000062.1"/>
</dbReference>
<dbReference type="AlphaFoldDB" id="A0A0C9NHF5"/>
<keyword evidence="2" id="KW-1185">Reference proteome</keyword>
<name>A0A0C9NHF5_SPHPI</name>
<dbReference type="EMBL" id="BBJS01000062">
    <property type="protein sequence ID" value="GAN15647.1"/>
    <property type="molecule type" value="Genomic_DNA"/>
</dbReference>
<reference evidence="1 2" key="1">
    <citation type="submission" date="2014-08" db="EMBL/GenBank/DDBJ databases">
        <title>Whole genome shotgun sequence of Sphingomonas paucimobilis NBRC 13935.</title>
        <authorList>
            <person name="Hosoyama A."/>
            <person name="Hashimoto M."/>
            <person name="Hosoyama Y."/>
            <person name="Noguchi M."/>
            <person name="Uohara A."/>
            <person name="Ohji S."/>
            <person name="Katano-Makiyama Y."/>
            <person name="Ichikawa N."/>
            <person name="Kimura A."/>
            <person name="Yamazoe A."/>
            <person name="Fujita N."/>
        </authorList>
    </citation>
    <scope>NUCLEOTIDE SEQUENCE [LARGE SCALE GENOMIC DNA]</scope>
    <source>
        <strain evidence="1 2">NBRC 13935</strain>
    </source>
</reference>
<dbReference type="Proteomes" id="UP000032025">
    <property type="component" value="Unassembled WGS sequence"/>
</dbReference>
<dbReference type="SUPFAM" id="SSF55724">
    <property type="entry name" value="Mog1p/PsbP-like"/>
    <property type="match status" value="1"/>
</dbReference>
<accession>A0A0C9NHF5</accession>
<protein>
    <submittedName>
        <fullName evidence="1">DNA, contig: SP662</fullName>
    </submittedName>
</protein>
<dbReference type="Pfam" id="PF08786">
    <property type="entry name" value="DcrB"/>
    <property type="match status" value="1"/>
</dbReference>